<dbReference type="SMART" id="SM00471">
    <property type="entry name" value="HDc"/>
    <property type="match status" value="1"/>
</dbReference>
<dbReference type="EMBL" id="BOQE01000001">
    <property type="protein sequence ID" value="GIM48359.1"/>
    <property type="molecule type" value="Genomic_DNA"/>
</dbReference>
<protein>
    <recommendedName>
        <fullName evidence="1">bis(5'-nucleosyl)-tetraphosphatase (symmetrical)</fullName>
        <ecNumber evidence="1">3.6.1.41</ecNumber>
    </recommendedName>
</protein>
<dbReference type="Gene3D" id="1.10.3210.10">
    <property type="entry name" value="Hypothetical protein af1432"/>
    <property type="match status" value="1"/>
</dbReference>
<dbReference type="RefSeq" id="WP_282201246.1">
    <property type="nucleotide sequence ID" value="NZ_BOQE01000001.1"/>
</dbReference>
<evidence type="ECO:0000256" key="3">
    <source>
        <dbReference type="ARBA" id="ARBA00022741"/>
    </source>
</evidence>
<dbReference type="EC" id="3.6.1.41" evidence="1"/>
<keyword evidence="9" id="KW-1185">Reference proteome</keyword>
<dbReference type="GO" id="GO:0046872">
    <property type="term" value="F:metal ion binding"/>
    <property type="evidence" value="ECO:0007669"/>
    <property type="project" value="UniProtKB-KW"/>
</dbReference>
<comment type="caution">
    <text evidence="8">The sequence shown here is derived from an EMBL/GenBank/DDBJ whole genome shotgun (WGS) entry which is preliminary data.</text>
</comment>
<comment type="catalytic activity">
    <reaction evidence="6">
        <text>P(1),P(4)-bis(5'-adenosyl) tetraphosphate + H2O = 2 ADP + 2 H(+)</text>
        <dbReference type="Rhea" id="RHEA:24252"/>
        <dbReference type="ChEBI" id="CHEBI:15377"/>
        <dbReference type="ChEBI" id="CHEBI:15378"/>
        <dbReference type="ChEBI" id="CHEBI:58141"/>
        <dbReference type="ChEBI" id="CHEBI:456216"/>
        <dbReference type="EC" id="3.6.1.41"/>
    </reaction>
</comment>
<evidence type="ECO:0000256" key="6">
    <source>
        <dbReference type="ARBA" id="ARBA00049417"/>
    </source>
</evidence>
<keyword evidence="2" id="KW-0479">Metal-binding</keyword>
<evidence type="ECO:0000313" key="8">
    <source>
        <dbReference type="EMBL" id="GIM48359.1"/>
    </source>
</evidence>
<dbReference type="CDD" id="cd00077">
    <property type="entry name" value="HDc"/>
    <property type="match status" value="1"/>
</dbReference>
<keyword evidence="4" id="KW-0378">Hydrolase</keyword>
<dbReference type="InterPro" id="IPR003607">
    <property type="entry name" value="HD/PDEase_dom"/>
</dbReference>
<sequence>MDESSIRLKVQKELSPRRFQHVCGVVQMAEELAKRFGSDVEKARLAAWIHDFAREWPVERLTQTAKESGVDPSFFEVKELLHGPIAAANAPEWFGIEDEDVRNAVRYHTSGRPGMSLLEKIVCLADAIEPGRSYPGVEQLRQIAEHDLEEALARQMDGTIQFLIKCNQPIFPLTVLARNELWEQVQTKKIRTGGSVSSFST</sequence>
<dbReference type="Pfam" id="PF01966">
    <property type="entry name" value="HD"/>
    <property type="match status" value="1"/>
</dbReference>
<reference evidence="8" key="1">
    <citation type="journal article" date="2023" name="Int. J. Syst. Evol. Microbiol.">
        <title>Collibacillus ludicampi gen. nov., sp. nov., a new soil bacterium of the family Alicyclobacillaceae.</title>
        <authorList>
            <person name="Jojima T."/>
            <person name="Ioku Y."/>
            <person name="Fukuta Y."/>
            <person name="Shirasaka N."/>
            <person name="Matsumura Y."/>
            <person name="Mori M."/>
        </authorList>
    </citation>
    <scope>NUCLEOTIDE SEQUENCE</scope>
    <source>
        <strain evidence="8">TP075</strain>
    </source>
</reference>
<gene>
    <name evidence="8" type="primary">yqeK</name>
    <name evidence="8" type="ORF">DNHGIG_39080</name>
</gene>
<proteinExistence type="predicted"/>
<dbReference type="GO" id="GO:0008803">
    <property type="term" value="F:bis(5'-nucleosyl)-tetraphosphatase (symmetrical) activity"/>
    <property type="evidence" value="ECO:0007669"/>
    <property type="project" value="UniProtKB-EC"/>
</dbReference>
<keyword evidence="5" id="KW-0408">Iron</keyword>
<dbReference type="InterPro" id="IPR051094">
    <property type="entry name" value="Diverse_Catalytic_Enzymes"/>
</dbReference>
<name>A0AAV4LKF5_9BACL</name>
<accession>A0AAV4LKF5</accession>
<dbReference type="GO" id="GO:0000166">
    <property type="term" value="F:nucleotide binding"/>
    <property type="evidence" value="ECO:0007669"/>
    <property type="project" value="UniProtKB-KW"/>
</dbReference>
<dbReference type="AlphaFoldDB" id="A0AAV4LKF5"/>
<dbReference type="SUPFAM" id="SSF109604">
    <property type="entry name" value="HD-domain/PDEase-like"/>
    <property type="match status" value="1"/>
</dbReference>
<dbReference type="NCBIfam" id="TIGR00488">
    <property type="entry name" value="bis(5'-nucleosyl)-tetraphosphatase (symmetrical) YqeK"/>
    <property type="match status" value="1"/>
</dbReference>
<feature type="domain" description="HD/PDEase" evidence="7">
    <location>
        <begin position="14"/>
        <end position="140"/>
    </location>
</feature>
<dbReference type="PANTHER" id="PTHR35795:SF1">
    <property type="entry name" value="BIS(5'-NUCLEOSYL)-TETRAPHOSPHATASE, SYMMETRICAL"/>
    <property type="match status" value="1"/>
</dbReference>
<dbReference type="Proteomes" id="UP001057291">
    <property type="component" value="Unassembled WGS sequence"/>
</dbReference>
<evidence type="ECO:0000259" key="7">
    <source>
        <dbReference type="SMART" id="SM00471"/>
    </source>
</evidence>
<dbReference type="PANTHER" id="PTHR35795">
    <property type="entry name" value="SLR1885 PROTEIN"/>
    <property type="match status" value="1"/>
</dbReference>
<dbReference type="InterPro" id="IPR005249">
    <property type="entry name" value="YqeK"/>
</dbReference>
<organism evidence="8 9">
    <name type="scientific">Collibacillus ludicampi</name>
    <dbReference type="NCBI Taxonomy" id="2771369"/>
    <lineage>
        <taxon>Bacteria</taxon>
        <taxon>Bacillati</taxon>
        <taxon>Bacillota</taxon>
        <taxon>Bacilli</taxon>
        <taxon>Bacillales</taxon>
        <taxon>Alicyclobacillaceae</taxon>
        <taxon>Collibacillus</taxon>
    </lineage>
</organism>
<dbReference type="InterPro" id="IPR006674">
    <property type="entry name" value="HD_domain"/>
</dbReference>
<evidence type="ECO:0000256" key="5">
    <source>
        <dbReference type="ARBA" id="ARBA00023004"/>
    </source>
</evidence>
<evidence type="ECO:0000256" key="4">
    <source>
        <dbReference type="ARBA" id="ARBA00022801"/>
    </source>
</evidence>
<keyword evidence="3" id="KW-0547">Nucleotide-binding</keyword>
<evidence type="ECO:0000256" key="1">
    <source>
        <dbReference type="ARBA" id="ARBA00012506"/>
    </source>
</evidence>
<evidence type="ECO:0000313" key="9">
    <source>
        <dbReference type="Proteomes" id="UP001057291"/>
    </source>
</evidence>
<evidence type="ECO:0000256" key="2">
    <source>
        <dbReference type="ARBA" id="ARBA00022723"/>
    </source>
</evidence>